<accession>A0ABS4DDW1</accession>
<feature type="compositionally biased region" description="Low complexity" evidence="1">
    <location>
        <begin position="90"/>
        <end position="101"/>
    </location>
</feature>
<dbReference type="Proteomes" id="UP001193081">
    <property type="component" value="Unassembled WGS sequence"/>
</dbReference>
<dbReference type="SUPFAM" id="SSF52540">
    <property type="entry name" value="P-loop containing nucleoside triphosphate hydrolases"/>
    <property type="match status" value="1"/>
</dbReference>
<feature type="compositionally biased region" description="Basic and acidic residues" evidence="1">
    <location>
        <begin position="75"/>
        <end position="89"/>
    </location>
</feature>
<evidence type="ECO:0000313" key="3">
    <source>
        <dbReference type="Proteomes" id="UP001193081"/>
    </source>
</evidence>
<evidence type="ECO:0008006" key="4">
    <source>
        <dbReference type="Google" id="ProtNLM"/>
    </source>
</evidence>
<name>A0ABS4DDW1_9CHLR</name>
<protein>
    <recommendedName>
        <fullName evidence="4">AAA+ ATPase domain-containing protein</fullName>
    </recommendedName>
</protein>
<proteinExistence type="predicted"/>
<dbReference type="PANTHER" id="PTHR30121:SF6">
    <property type="entry name" value="SLR6007 PROTEIN"/>
    <property type="match status" value="1"/>
</dbReference>
<gene>
    <name evidence="2" type="ORF">EYB53_018110</name>
</gene>
<evidence type="ECO:0000313" key="2">
    <source>
        <dbReference type="EMBL" id="MBP1467634.1"/>
    </source>
</evidence>
<dbReference type="InterPro" id="IPR027417">
    <property type="entry name" value="P-loop_NTPase"/>
</dbReference>
<dbReference type="Gene3D" id="3.40.50.300">
    <property type="entry name" value="P-loop containing nucleotide triphosphate hydrolases"/>
    <property type="match status" value="1"/>
</dbReference>
<dbReference type="CDD" id="cd01127">
    <property type="entry name" value="TrwB_TraG_TraD_VirD4"/>
    <property type="match status" value="1"/>
</dbReference>
<feature type="region of interest" description="Disordered" evidence="1">
    <location>
        <begin position="67"/>
        <end position="103"/>
    </location>
</feature>
<comment type="caution">
    <text evidence="2">The sequence shown here is derived from an EMBL/GenBank/DDBJ whole genome shotgun (WGS) entry which is preliminary data.</text>
</comment>
<evidence type="ECO:0000256" key="1">
    <source>
        <dbReference type="SAM" id="MobiDB-lite"/>
    </source>
</evidence>
<sequence length="433" mass="46363">MLATLDEVIRAVSIGLFGGLAGTAVVTFPGSPLWLVPAGAAVAGCALTIPEIRNEVRALLPDSATVRGLLPASSRGHERPREQPERTQERTGTPTTHGTDTPAVNLHERLDSTPHRLVVGHTGGGKTTLLHSMATRWAETSRVIVCDPDAAPGMWAGCEVAGYGDDLSSIAASLNEVRNEITRRRTARAGGVRSFPPLHLVVDEAHMLREVPDALPVIEDVLRRGRKLNVRATLGTQDSQVGTLGLEGKSALLANLQRVDVVREPDGRRVARFGKDDTQTIPNLPDPEQFITRNPRTIRVRRVPAEPHRKPVAAEQDDLLTTLLNSVPSASASPGNASGNGVDTVPLGTVSTDGNEVQIEERGGDITVNVTQVVPPRLGGTRARKKADTAELEARYRERGAAGVTFREAYAELKGSKEIAFTAWQEGKGTRTT</sequence>
<organism evidence="2 3">
    <name type="scientific">Candidatus Chloroploca mongolica</name>
    <dbReference type="NCBI Taxonomy" id="2528176"/>
    <lineage>
        <taxon>Bacteria</taxon>
        <taxon>Bacillati</taxon>
        <taxon>Chloroflexota</taxon>
        <taxon>Chloroflexia</taxon>
        <taxon>Chloroflexales</taxon>
        <taxon>Chloroflexineae</taxon>
        <taxon>Oscillochloridaceae</taxon>
        <taxon>Candidatus Chloroploca</taxon>
    </lineage>
</organism>
<reference evidence="2 3" key="1">
    <citation type="submission" date="2021-03" db="EMBL/GenBank/DDBJ databases">
        <authorList>
            <person name="Grouzdev D.S."/>
        </authorList>
    </citation>
    <scope>NUCLEOTIDE SEQUENCE [LARGE SCALE GENOMIC DNA]</scope>
    <source>
        <strain evidence="2 3">M50-1</strain>
    </source>
</reference>
<keyword evidence="3" id="KW-1185">Reference proteome</keyword>
<dbReference type="RefSeq" id="WP_135479807.1">
    <property type="nucleotide sequence ID" value="NZ_SIJK02000038.1"/>
</dbReference>
<dbReference type="InterPro" id="IPR051162">
    <property type="entry name" value="T4SS_component"/>
</dbReference>
<dbReference type="PANTHER" id="PTHR30121">
    <property type="entry name" value="UNCHARACTERIZED PROTEIN YJGR-RELATED"/>
    <property type="match status" value="1"/>
</dbReference>
<dbReference type="EMBL" id="SIJK02000038">
    <property type="protein sequence ID" value="MBP1467634.1"/>
    <property type="molecule type" value="Genomic_DNA"/>
</dbReference>